<protein>
    <recommendedName>
        <fullName evidence="2">site-specific DNA-methyltransferase (adenine-specific)</fullName>
        <ecNumber evidence="2">2.1.1.72</ecNumber>
    </recommendedName>
</protein>
<dbReference type="PROSITE" id="PS00092">
    <property type="entry name" value="N6_MTASE"/>
    <property type="match status" value="1"/>
</dbReference>
<evidence type="ECO:0000313" key="9">
    <source>
        <dbReference type="EMBL" id="MFC7059001.1"/>
    </source>
</evidence>
<dbReference type="PANTHER" id="PTHR33841:SF5">
    <property type="entry name" value="DNA METHYLASE (MODIFICATION METHYLASE) (METHYLTRANSFERASE)-RELATED"/>
    <property type="match status" value="1"/>
</dbReference>
<organism evidence="9 10">
    <name type="scientific">Halovenus salina</name>
    <dbReference type="NCBI Taxonomy" id="1510225"/>
    <lineage>
        <taxon>Archaea</taxon>
        <taxon>Methanobacteriati</taxon>
        <taxon>Methanobacteriota</taxon>
        <taxon>Stenosarchaea group</taxon>
        <taxon>Halobacteria</taxon>
        <taxon>Halobacteriales</taxon>
        <taxon>Haloarculaceae</taxon>
        <taxon>Halovenus</taxon>
    </lineage>
</organism>
<evidence type="ECO:0000256" key="2">
    <source>
        <dbReference type="ARBA" id="ARBA00011900"/>
    </source>
</evidence>
<dbReference type="InterPro" id="IPR011639">
    <property type="entry name" value="MethylTrfase_TaqI-like_dom"/>
</dbReference>
<dbReference type="EMBL" id="JBHSZI010000001">
    <property type="protein sequence ID" value="MFC7059001.1"/>
    <property type="molecule type" value="Genomic_DNA"/>
</dbReference>
<feature type="region of interest" description="Disordered" evidence="7">
    <location>
        <begin position="123"/>
        <end position="143"/>
    </location>
</feature>
<dbReference type="AlphaFoldDB" id="A0ABD5W0N1"/>
<comment type="similarity">
    <text evidence="1">Belongs to the N(4)/N(6)-methyltransferase family.</text>
</comment>
<dbReference type="Proteomes" id="UP001596445">
    <property type="component" value="Unassembled WGS sequence"/>
</dbReference>
<keyword evidence="3 9" id="KW-0489">Methyltransferase</keyword>
<evidence type="ECO:0000256" key="1">
    <source>
        <dbReference type="ARBA" id="ARBA00006594"/>
    </source>
</evidence>
<comment type="caution">
    <text evidence="9">The sequence shown here is derived from an EMBL/GenBank/DDBJ whole genome shotgun (WGS) entry which is preliminary data.</text>
</comment>
<dbReference type="RefSeq" id="WP_382186934.1">
    <property type="nucleotide sequence ID" value="NZ_JBHSZI010000001.1"/>
</dbReference>
<gene>
    <name evidence="9" type="ORF">ACFQQG_13465</name>
</gene>
<evidence type="ECO:0000256" key="7">
    <source>
        <dbReference type="SAM" id="MobiDB-lite"/>
    </source>
</evidence>
<dbReference type="InterPro" id="IPR002052">
    <property type="entry name" value="DNA_methylase_N6_adenine_CS"/>
</dbReference>
<feature type="domain" description="Type II methyltransferase M.TaqI-like" evidence="8">
    <location>
        <begin position="29"/>
        <end position="116"/>
    </location>
</feature>
<proteinExistence type="inferred from homology"/>
<keyword evidence="5" id="KW-0949">S-adenosyl-L-methionine</keyword>
<dbReference type="SUPFAM" id="SSF53335">
    <property type="entry name" value="S-adenosyl-L-methionine-dependent methyltransferases"/>
    <property type="match status" value="1"/>
</dbReference>
<evidence type="ECO:0000256" key="5">
    <source>
        <dbReference type="ARBA" id="ARBA00022691"/>
    </source>
</evidence>
<dbReference type="GO" id="GO:0009007">
    <property type="term" value="F:site-specific DNA-methyltransferase (adenine-specific) activity"/>
    <property type="evidence" value="ECO:0007669"/>
    <property type="project" value="UniProtKB-EC"/>
</dbReference>
<name>A0ABD5W0N1_9EURY</name>
<accession>A0ABD5W0N1</accession>
<dbReference type="InterPro" id="IPR029063">
    <property type="entry name" value="SAM-dependent_MTases_sf"/>
</dbReference>
<dbReference type="PANTHER" id="PTHR33841">
    <property type="entry name" value="DNA METHYLTRANSFERASE YEEA-RELATED"/>
    <property type="match status" value="1"/>
</dbReference>
<evidence type="ECO:0000256" key="3">
    <source>
        <dbReference type="ARBA" id="ARBA00022603"/>
    </source>
</evidence>
<feature type="compositionally biased region" description="Polar residues" evidence="7">
    <location>
        <begin position="123"/>
        <end position="134"/>
    </location>
</feature>
<evidence type="ECO:0000313" key="10">
    <source>
        <dbReference type="Proteomes" id="UP001596445"/>
    </source>
</evidence>
<comment type="catalytic activity">
    <reaction evidence="6">
        <text>a 2'-deoxyadenosine in DNA + S-adenosyl-L-methionine = an N(6)-methyl-2'-deoxyadenosine in DNA + S-adenosyl-L-homocysteine + H(+)</text>
        <dbReference type="Rhea" id="RHEA:15197"/>
        <dbReference type="Rhea" id="RHEA-COMP:12418"/>
        <dbReference type="Rhea" id="RHEA-COMP:12419"/>
        <dbReference type="ChEBI" id="CHEBI:15378"/>
        <dbReference type="ChEBI" id="CHEBI:57856"/>
        <dbReference type="ChEBI" id="CHEBI:59789"/>
        <dbReference type="ChEBI" id="CHEBI:90615"/>
        <dbReference type="ChEBI" id="CHEBI:90616"/>
        <dbReference type="EC" id="2.1.1.72"/>
    </reaction>
</comment>
<dbReference type="EC" id="2.1.1.72" evidence="2"/>
<dbReference type="GO" id="GO:0032259">
    <property type="term" value="P:methylation"/>
    <property type="evidence" value="ECO:0007669"/>
    <property type="project" value="UniProtKB-KW"/>
</dbReference>
<evidence type="ECO:0000259" key="8">
    <source>
        <dbReference type="Pfam" id="PF07669"/>
    </source>
</evidence>
<dbReference type="Pfam" id="PF07669">
    <property type="entry name" value="Eco57I"/>
    <property type="match status" value="1"/>
</dbReference>
<dbReference type="Gene3D" id="3.40.50.150">
    <property type="entry name" value="Vaccinia Virus protein VP39"/>
    <property type="match status" value="1"/>
</dbReference>
<reference evidence="9 10" key="1">
    <citation type="journal article" date="2019" name="Int. J. Syst. Evol. Microbiol.">
        <title>The Global Catalogue of Microorganisms (GCM) 10K type strain sequencing project: providing services to taxonomists for standard genome sequencing and annotation.</title>
        <authorList>
            <consortium name="The Broad Institute Genomics Platform"/>
            <consortium name="The Broad Institute Genome Sequencing Center for Infectious Disease"/>
            <person name="Wu L."/>
            <person name="Ma J."/>
        </authorList>
    </citation>
    <scope>NUCLEOTIDE SEQUENCE [LARGE SCALE GENOMIC DNA]</scope>
    <source>
        <strain evidence="9 10">JCM 30072</strain>
    </source>
</reference>
<sequence length="143" mass="15927">MGTTALTLYGQAHDPRTTDFLDLSPADLQRDVDAIICNPPYTSGDSLPAAYKDRINTQIEQSIGSEISARSPLHAYFIYHARQFLSGGDRAAFITPQSLLTTRYGESLKQYLLRCSRSKRSSNSTRLVNESSRTLTRRPSSHS</sequence>
<keyword evidence="4" id="KW-0808">Transferase</keyword>
<dbReference type="InterPro" id="IPR050953">
    <property type="entry name" value="N4_N6_ade-DNA_methylase"/>
</dbReference>
<keyword evidence="10" id="KW-1185">Reference proteome</keyword>
<evidence type="ECO:0000256" key="6">
    <source>
        <dbReference type="ARBA" id="ARBA00047942"/>
    </source>
</evidence>
<evidence type="ECO:0000256" key="4">
    <source>
        <dbReference type="ARBA" id="ARBA00022679"/>
    </source>
</evidence>